<keyword evidence="4" id="KW-0107">Calcium channel</keyword>
<dbReference type="GO" id="GO:0046872">
    <property type="term" value="F:metal ion binding"/>
    <property type="evidence" value="ECO:0007669"/>
    <property type="project" value="UniProtKB-KW"/>
</dbReference>
<sequence>MWSTSVSLLSFFILNLIDHDSYLEDLEVDGEKSADQGEGAEDEGGAEDGEDEEVMHSWWAIRKHRIFKLNKRCKKAVRRAVKSQWFYWLIIILVFLNTCILATEHYRQPPWLDQLQDISNMFFIGLFTIEMFVKMYSVGFQIYFRSLFNRFDSFVVVCSIIEAVLTHMNLMAPLGISVLRCARLLRVFKVTRYWKSLRVLVASLLNSMRSIASLLLLLFLFIVIFALLGMQLFGGKFSEGEAEKPRSNFDSFYEALLTVFQILTGEDWNEVMYIGIGASGGMTKYGAFACIYFVILFICGNCILLRRQSVETADILLNVFLAIAVDNLADGDDEEEEGGGGGGEENGGEAGNGGGGGEEGADGAEVVIVEKTEQNSLAKNDTEMKLNEYDRNIV</sequence>
<protein>
    <recommendedName>
        <fullName evidence="17">Ion transport domain-containing protein</fullName>
    </recommendedName>
</protein>
<reference evidence="18 20" key="2">
    <citation type="journal article" date="2013" name="Nature">
        <title>Insights into bilaterian evolution from three spiralian genomes.</title>
        <authorList>
            <person name="Simakov O."/>
            <person name="Marletaz F."/>
            <person name="Cho S.J."/>
            <person name="Edsinger-Gonzales E."/>
            <person name="Havlak P."/>
            <person name="Hellsten U."/>
            <person name="Kuo D.H."/>
            <person name="Larsson T."/>
            <person name="Lv J."/>
            <person name="Arendt D."/>
            <person name="Savage R."/>
            <person name="Osoegawa K."/>
            <person name="de Jong P."/>
            <person name="Grimwood J."/>
            <person name="Chapman J.A."/>
            <person name="Shapiro H."/>
            <person name="Aerts A."/>
            <person name="Otillar R.P."/>
            <person name="Terry A.Y."/>
            <person name="Boore J.L."/>
            <person name="Grigoriev I.V."/>
            <person name="Lindberg D.R."/>
            <person name="Seaver E.C."/>
            <person name="Weisblat D.A."/>
            <person name="Putnam N.H."/>
            <person name="Rokhsar D.S."/>
        </authorList>
    </citation>
    <scope>NUCLEOTIDE SEQUENCE</scope>
</reference>
<dbReference type="InterPro" id="IPR050599">
    <property type="entry name" value="VDCC_alpha-1_subunit"/>
</dbReference>
<evidence type="ECO:0000313" key="18">
    <source>
        <dbReference type="EMBL" id="ESO06433.1"/>
    </source>
</evidence>
<keyword evidence="11" id="KW-0406">Ion transport</keyword>
<dbReference type="STRING" id="6412.T1EQH2"/>
<feature type="domain" description="Ion transport" evidence="17">
    <location>
        <begin position="84"/>
        <end position="305"/>
    </location>
</feature>
<keyword evidence="2" id="KW-0813">Transport</keyword>
<dbReference type="GO" id="GO:0034702">
    <property type="term" value="C:monoatomic ion channel complex"/>
    <property type="evidence" value="ECO:0007669"/>
    <property type="project" value="UniProtKB-KW"/>
</dbReference>
<feature type="chain" id="PRO_5010979961" description="Ion transport domain-containing protein" evidence="16">
    <location>
        <begin position="24"/>
        <end position="394"/>
    </location>
</feature>
<gene>
    <name evidence="19" type="primary">20198822</name>
    <name evidence="18" type="ORF">HELRODRAFT_160603</name>
</gene>
<dbReference type="eggNOG" id="KOG2301">
    <property type="taxonomic scope" value="Eukaryota"/>
</dbReference>
<keyword evidence="13" id="KW-0407">Ion channel</keyword>
<dbReference type="PANTHER" id="PTHR45628">
    <property type="entry name" value="VOLTAGE-DEPENDENT CALCIUM CHANNEL TYPE A SUBUNIT ALPHA-1"/>
    <property type="match status" value="1"/>
</dbReference>
<evidence type="ECO:0000256" key="7">
    <source>
        <dbReference type="ARBA" id="ARBA00022737"/>
    </source>
</evidence>
<keyword evidence="20" id="KW-1185">Reference proteome</keyword>
<dbReference type="Gene3D" id="1.20.120.350">
    <property type="entry name" value="Voltage-gated potassium channels. Chain C"/>
    <property type="match status" value="1"/>
</dbReference>
<dbReference type="EMBL" id="KB096324">
    <property type="protein sequence ID" value="ESO06433.1"/>
    <property type="molecule type" value="Genomic_DNA"/>
</dbReference>
<evidence type="ECO:0000313" key="19">
    <source>
        <dbReference type="EnsemblMetazoa" id="HelroP160603"/>
    </source>
</evidence>
<dbReference type="SUPFAM" id="SSF81324">
    <property type="entry name" value="Voltage-gated potassium channels"/>
    <property type="match status" value="1"/>
</dbReference>
<dbReference type="InterPro" id="IPR027359">
    <property type="entry name" value="Volt_channel_dom_sf"/>
</dbReference>
<dbReference type="EnsemblMetazoa" id="HelroT160603">
    <property type="protein sequence ID" value="HelroP160603"/>
    <property type="gene ID" value="HelroG160603"/>
</dbReference>
<feature type="region of interest" description="Disordered" evidence="14">
    <location>
        <begin position="31"/>
        <end position="52"/>
    </location>
</feature>
<dbReference type="GeneID" id="20198822"/>
<reference evidence="20" key="1">
    <citation type="submission" date="2012-12" db="EMBL/GenBank/DDBJ databases">
        <authorList>
            <person name="Hellsten U."/>
            <person name="Grimwood J."/>
            <person name="Chapman J.A."/>
            <person name="Shapiro H."/>
            <person name="Aerts A."/>
            <person name="Otillar R.P."/>
            <person name="Terry A.Y."/>
            <person name="Boore J.L."/>
            <person name="Simakov O."/>
            <person name="Marletaz F."/>
            <person name="Cho S.-J."/>
            <person name="Edsinger-Gonzales E."/>
            <person name="Havlak P."/>
            <person name="Kuo D.-H."/>
            <person name="Larsson T."/>
            <person name="Lv J."/>
            <person name="Arendt D."/>
            <person name="Savage R."/>
            <person name="Osoegawa K."/>
            <person name="de Jong P."/>
            <person name="Lindberg D.R."/>
            <person name="Seaver E.C."/>
            <person name="Weisblat D.A."/>
            <person name="Putnam N.H."/>
            <person name="Grigoriev I.V."/>
            <person name="Rokhsar D.S."/>
        </authorList>
    </citation>
    <scope>NUCLEOTIDE SEQUENCE</scope>
</reference>
<dbReference type="PANTHER" id="PTHR45628:SF1">
    <property type="entry name" value="VOLTAGE-DEPENDENT CALCIUM CHANNEL TYPE D SUBUNIT ALPHA-1"/>
    <property type="match status" value="1"/>
</dbReference>
<feature type="region of interest" description="Disordered" evidence="14">
    <location>
        <begin position="332"/>
        <end position="365"/>
    </location>
</feature>
<evidence type="ECO:0000256" key="9">
    <source>
        <dbReference type="ARBA" id="ARBA00022882"/>
    </source>
</evidence>
<dbReference type="Pfam" id="PF00520">
    <property type="entry name" value="Ion_trans"/>
    <property type="match status" value="1"/>
</dbReference>
<dbReference type="FunFam" id="1.20.120.350:FF:000001">
    <property type="entry name" value="Voltage-dependent L-type calcium channel subunit alpha"/>
    <property type="match status" value="1"/>
</dbReference>
<name>T1EQH2_HELRO</name>
<feature type="transmembrane region" description="Helical" evidence="15">
    <location>
        <begin position="85"/>
        <end position="102"/>
    </location>
</feature>
<keyword evidence="10 15" id="KW-1133">Transmembrane helix</keyword>
<accession>T1EQH2</accession>
<dbReference type="Proteomes" id="UP000015101">
    <property type="component" value="Unassembled WGS sequence"/>
</dbReference>
<dbReference type="HOGENOM" id="CLU_700728_0_0_1"/>
<keyword evidence="6" id="KW-0479">Metal-binding</keyword>
<keyword evidence="8" id="KW-0106">Calcium</keyword>
<comment type="subcellular location">
    <subcellularLocation>
        <location evidence="1">Membrane</location>
        <topology evidence="1">Multi-pass membrane protein</topology>
    </subcellularLocation>
</comment>
<organism evidence="19 20">
    <name type="scientific">Helobdella robusta</name>
    <name type="common">Californian leech</name>
    <dbReference type="NCBI Taxonomy" id="6412"/>
    <lineage>
        <taxon>Eukaryota</taxon>
        <taxon>Metazoa</taxon>
        <taxon>Spiralia</taxon>
        <taxon>Lophotrochozoa</taxon>
        <taxon>Annelida</taxon>
        <taxon>Clitellata</taxon>
        <taxon>Hirudinea</taxon>
        <taxon>Rhynchobdellida</taxon>
        <taxon>Glossiphoniidae</taxon>
        <taxon>Helobdella</taxon>
    </lineage>
</organism>
<evidence type="ECO:0000256" key="15">
    <source>
        <dbReference type="SAM" id="Phobius"/>
    </source>
</evidence>
<keyword evidence="7" id="KW-0677">Repeat</keyword>
<evidence type="ECO:0000256" key="10">
    <source>
        <dbReference type="ARBA" id="ARBA00022989"/>
    </source>
</evidence>
<dbReference type="CTD" id="20198822"/>
<keyword evidence="16" id="KW-0732">Signal</keyword>
<dbReference type="EMBL" id="AMQM01000632">
    <property type="status" value="NOT_ANNOTATED_CDS"/>
    <property type="molecule type" value="Genomic_DNA"/>
</dbReference>
<feature type="signal peptide" evidence="16">
    <location>
        <begin position="1"/>
        <end position="23"/>
    </location>
</feature>
<evidence type="ECO:0000256" key="1">
    <source>
        <dbReference type="ARBA" id="ARBA00004141"/>
    </source>
</evidence>
<evidence type="ECO:0000256" key="3">
    <source>
        <dbReference type="ARBA" id="ARBA00022568"/>
    </source>
</evidence>
<keyword evidence="12 15" id="KW-0472">Membrane</keyword>
<evidence type="ECO:0000256" key="12">
    <source>
        <dbReference type="ARBA" id="ARBA00023136"/>
    </source>
</evidence>
<dbReference type="InParanoid" id="T1EQH2"/>
<evidence type="ECO:0000313" key="20">
    <source>
        <dbReference type="Proteomes" id="UP000015101"/>
    </source>
</evidence>
<proteinExistence type="predicted"/>
<evidence type="ECO:0000259" key="17">
    <source>
        <dbReference type="Pfam" id="PF00520"/>
    </source>
</evidence>
<feature type="transmembrane region" description="Helical" evidence="15">
    <location>
        <begin position="122"/>
        <end position="142"/>
    </location>
</feature>
<dbReference type="Gene3D" id="1.10.287.70">
    <property type="match status" value="1"/>
</dbReference>
<feature type="transmembrane region" description="Helical" evidence="15">
    <location>
        <begin position="199"/>
        <end position="228"/>
    </location>
</feature>
<dbReference type="FunFam" id="1.10.287.70:FF:000107">
    <property type="entry name" value="Voltage-dependent L-type calcium channel subunit alpha"/>
    <property type="match status" value="1"/>
</dbReference>
<evidence type="ECO:0000256" key="6">
    <source>
        <dbReference type="ARBA" id="ARBA00022723"/>
    </source>
</evidence>
<dbReference type="PRINTS" id="PR00169">
    <property type="entry name" value="KCHANNEL"/>
</dbReference>
<feature type="compositionally biased region" description="Gly residues" evidence="14">
    <location>
        <begin position="339"/>
        <end position="358"/>
    </location>
</feature>
<dbReference type="AlphaFoldDB" id="T1EQH2"/>
<feature type="compositionally biased region" description="Acidic residues" evidence="14">
    <location>
        <begin position="38"/>
        <end position="52"/>
    </location>
</feature>
<dbReference type="KEGG" id="hro:HELRODRAFT_160603"/>
<keyword evidence="5 15" id="KW-0812">Transmembrane</keyword>
<evidence type="ECO:0000256" key="4">
    <source>
        <dbReference type="ARBA" id="ARBA00022673"/>
    </source>
</evidence>
<feature type="transmembrane region" description="Helical" evidence="15">
    <location>
        <begin position="285"/>
        <end position="305"/>
    </location>
</feature>
<evidence type="ECO:0000256" key="13">
    <source>
        <dbReference type="ARBA" id="ARBA00023303"/>
    </source>
</evidence>
<evidence type="ECO:0000256" key="14">
    <source>
        <dbReference type="SAM" id="MobiDB-lite"/>
    </source>
</evidence>
<dbReference type="OrthoDB" id="6283643at2759"/>
<dbReference type="GO" id="GO:0005245">
    <property type="term" value="F:voltage-gated calcium channel activity"/>
    <property type="evidence" value="ECO:0007669"/>
    <property type="project" value="UniProtKB-ARBA"/>
</dbReference>
<evidence type="ECO:0000256" key="8">
    <source>
        <dbReference type="ARBA" id="ARBA00022837"/>
    </source>
</evidence>
<dbReference type="InterPro" id="IPR005821">
    <property type="entry name" value="Ion_trans_dom"/>
</dbReference>
<keyword evidence="3" id="KW-0109">Calcium transport</keyword>
<keyword evidence="9" id="KW-0851">Voltage-gated channel</keyword>
<evidence type="ECO:0000256" key="5">
    <source>
        <dbReference type="ARBA" id="ARBA00022692"/>
    </source>
</evidence>
<reference evidence="19" key="3">
    <citation type="submission" date="2015-06" db="UniProtKB">
        <authorList>
            <consortium name="EnsemblMetazoa"/>
        </authorList>
    </citation>
    <scope>IDENTIFICATION</scope>
</reference>
<dbReference type="RefSeq" id="XP_009015801.1">
    <property type="nucleotide sequence ID" value="XM_009017553.1"/>
</dbReference>
<dbReference type="OMA" id="HENSCEM"/>
<evidence type="ECO:0000256" key="11">
    <source>
        <dbReference type="ARBA" id="ARBA00023065"/>
    </source>
</evidence>
<evidence type="ECO:0000256" key="16">
    <source>
        <dbReference type="SAM" id="SignalP"/>
    </source>
</evidence>
<evidence type="ECO:0000256" key="2">
    <source>
        <dbReference type="ARBA" id="ARBA00022448"/>
    </source>
</evidence>